<evidence type="ECO:0000313" key="4">
    <source>
        <dbReference type="Proteomes" id="UP000054558"/>
    </source>
</evidence>
<proteinExistence type="predicted"/>
<reference evidence="3 4" key="1">
    <citation type="journal article" date="2014" name="Nat. Commun.">
        <title>Klebsormidium flaccidum genome reveals primary factors for plant terrestrial adaptation.</title>
        <authorList>
            <person name="Hori K."/>
            <person name="Maruyama F."/>
            <person name="Fujisawa T."/>
            <person name="Togashi T."/>
            <person name="Yamamoto N."/>
            <person name="Seo M."/>
            <person name="Sato S."/>
            <person name="Yamada T."/>
            <person name="Mori H."/>
            <person name="Tajima N."/>
            <person name="Moriyama T."/>
            <person name="Ikeuchi M."/>
            <person name="Watanabe M."/>
            <person name="Wada H."/>
            <person name="Kobayashi K."/>
            <person name="Saito M."/>
            <person name="Masuda T."/>
            <person name="Sasaki-Sekimoto Y."/>
            <person name="Mashiguchi K."/>
            <person name="Awai K."/>
            <person name="Shimojima M."/>
            <person name="Masuda S."/>
            <person name="Iwai M."/>
            <person name="Nobusawa T."/>
            <person name="Narise T."/>
            <person name="Kondo S."/>
            <person name="Saito H."/>
            <person name="Sato R."/>
            <person name="Murakawa M."/>
            <person name="Ihara Y."/>
            <person name="Oshima-Yamada Y."/>
            <person name="Ohtaka K."/>
            <person name="Satoh M."/>
            <person name="Sonobe K."/>
            <person name="Ishii M."/>
            <person name="Ohtani R."/>
            <person name="Kanamori-Sato M."/>
            <person name="Honoki R."/>
            <person name="Miyazaki D."/>
            <person name="Mochizuki H."/>
            <person name="Umetsu J."/>
            <person name="Higashi K."/>
            <person name="Shibata D."/>
            <person name="Kamiya Y."/>
            <person name="Sato N."/>
            <person name="Nakamura Y."/>
            <person name="Tabata S."/>
            <person name="Ida S."/>
            <person name="Kurokawa K."/>
            <person name="Ohta H."/>
        </authorList>
    </citation>
    <scope>NUCLEOTIDE SEQUENCE [LARGE SCALE GENOMIC DNA]</scope>
    <source>
        <strain evidence="3 4">NIES-2285</strain>
    </source>
</reference>
<dbReference type="SMART" id="SM00584">
    <property type="entry name" value="TLDc"/>
    <property type="match status" value="1"/>
</dbReference>
<dbReference type="AlphaFoldDB" id="A0A1Y1I0D1"/>
<feature type="region of interest" description="Disordered" evidence="1">
    <location>
        <begin position="272"/>
        <end position="315"/>
    </location>
</feature>
<organism evidence="3 4">
    <name type="scientific">Klebsormidium nitens</name>
    <name type="common">Green alga</name>
    <name type="synonym">Ulothrix nitens</name>
    <dbReference type="NCBI Taxonomy" id="105231"/>
    <lineage>
        <taxon>Eukaryota</taxon>
        <taxon>Viridiplantae</taxon>
        <taxon>Streptophyta</taxon>
        <taxon>Klebsormidiophyceae</taxon>
        <taxon>Klebsormidiales</taxon>
        <taxon>Klebsormidiaceae</taxon>
        <taxon>Klebsormidium</taxon>
    </lineage>
</organism>
<evidence type="ECO:0000259" key="2">
    <source>
        <dbReference type="PROSITE" id="PS51886"/>
    </source>
</evidence>
<feature type="compositionally biased region" description="Basic and acidic residues" evidence="1">
    <location>
        <begin position="273"/>
        <end position="288"/>
    </location>
</feature>
<dbReference type="Proteomes" id="UP000054558">
    <property type="component" value="Unassembled WGS sequence"/>
</dbReference>
<dbReference type="PROSITE" id="PS51886">
    <property type="entry name" value="TLDC"/>
    <property type="match status" value="1"/>
</dbReference>
<feature type="region of interest" description="Disordered" evidence="1">
    <location>
        <begin position="192"/>
        <end position="212"/>
    </location>
</feature>
<gene>
    <name evidence="3" type="ORF">KFL_001280090</name>
</gene>
<dbReference type="Pfam" id="PF07534">
    <property type="entry name" value="TLD"/>
    <property type="match status" value="1"/>
</dbReference>
<dbReference type="PANTHER" id="PTHR23354">
    <property type="entry name" value="NUCLEOLAR PROTEIN 7/ESTROGEN RECEPTOR COACTIVATOR-RELATED"/>
    <property type="match status" value="1"/>
</dbReference>
<accession>A0A1Y1I0D1</accession>
<evidence type="ECO:0000256" key="1">
    <source>
        <dbReference type="SAM" id="MobiDB-lite"/>
    </source>
</evidence>
<keyword evidence="4" id="KW-1185">Reference proteome</keyword>
<dbReference type="InterPro" id="IPR006571">
    <property type="entry name" value="TLDc_dom"/>
</dbReference>
<feature type="domain" description="TLDc" evidence="2">
    <location>
        <begin position="317"/>
        <end position="527"/>
    </location>
</feature>
<dbReference type="EMBL" id="DF237077">
    <property type="protein sequence ID" value="GAQ82889.1"/>
    <property type="molecule type" value="Genomic_DNA"/>
</dbReference>
<evidence type="ECO:0000313" key="3">
    <source>
        <dbReference type="EMBL" id="GAQ82889.1"/>
    </source>
</evidence>
<dbReference type="OrthoDB" id="289228at2759"/>
<dbReference type="OMA" id="CNPDVYL"/>
<name>A0A1Y1I0D1_KLENI</name>
<sequence>MGNQASQQHASPGDAERAKLEALFQSSGDLVHLQSAFKILSEKRSGATSGSGSARPVMHADLKATFDLHIPEECPTALQHALESLNAQLCTEVFGNAPDGVTYAVFLGGVAQSGRLGSKKEQIDLFIRTFLGSEAGEGKQWREERVQSGGTASTSAPSEVSSAIHASEKISRERLEGILLASWYLTAWNRGQGAGPKGKAPERGDGPSASIQWPDVRALVNGAWESASASPEKESTLTAEQLVSWAVATVPGLSNILEAFLMCKCQSFLSERGSSDEQNKGAEQDVKAGNESSSEPGGDSGLQKDSEGDEGGGWKSGMLTPAVAWSMGQALTSGTAKWGVGPRLIDLGCGGGDLTRLIGHPRLLYRSSENGRGMNRFMSRVEGYTGTVLVIIAARPFAGGEGWSIAALLPDGLANRRDFFGSSSSCLFALKPTFKVFRATGRESNVVFCHAKVAGQGYQTSPLPEGLGLGGSLGKERVWLDDNATPGKVTVRHHAVDKTFQPGALVPDLGYGGVEARVEDVEVWGLGGSQADDKQRAYLEREQRFQEQRRKIDMKKFAESWQDSPDRLILEWGGART</sequence>
<dbReference type="PANTHER" id="PTHR23354:SF104">
    <property type="entry name" value="TLD-DOMAIN CONTAINING NUCLEOLAR PROTEIN"/>
    <property type="match status" value="1"/>
</dbReference>
<protein>
    <submittedName>
        <fullName evidence="3">TLD family protein</fullName>
    </submittedName>
</protein>